<evidence type="ECO:0000313" key="1">
    <source>
        <dbReference type="EMBL" id="CAI48660.1"/>
    </source>
</evidence>
<dbReference type="EnsemblBacteria" id="CAI48660">
    <property type="protein sequence ID" value="CAI48660"/>
    <property type="gene ID" value="NP_1138A"/>
</dbReference>
<dbReference type="HOGENOM" id="CLU_2021569_0_0_2"/>
<dbReference type="KEGG" id="nph:NP_1138A"/>
<keyword evidence="2" id="KW-1185">Reference proteome</keyword>
<evidence type="ECO:0000313" key="2">
    <source>
        <dbReference type="Proteomes" id="UP000002698"/>
    </source>
</evidence>
<protein>
    <submittedName>
        <fullName evidence="1">Uncharacterized protein</fullName>
    </submittedName>
</protein>
<sequence length="122" mass="12978">MRQFFPGGDLSPLPEATTAQKRLSRAAFNLVSTGSTLNRESFRAVQAAAELPLATVDETTGADVDPAHEVVGSQFEAAEAFSNRTEDRVLTAMVSTSQLAAEYAAFVDSSVDEVIPGSRELN</sequence>
<dbReference type="Proteomes" id="UP000002698">
    <property type="component" value="Chromosome"/>
</dbReference>
<name>A0A1U7EUK3_NATPD</name>
<accession>A0A1U7EUK3</accession>
<organism evidence="1 2">
    <name type="scientific">Natronomonas pharaonis (strain ATCC 35678 / DSM 2160 / CIP 103997 / JCM 8858 / NBRC 14720 / NCIMB 2260 / Gabara)</name>
    <name type="common">Halobacterium pharaonis</name>
    <dbReference type="NCBI Taxonomy" id="348780"/>
    <lineage>
        <taxon>Archaea</taxon>
        <taxon>Methanobacteriati</taxon>
        <taxon>Methanobacteriota</taxon>
        <taxon>Stenosarchaea group</taxon>
        <taxon>Halobacteria</taxon>
        <taxon>Halobacteriales</taxon>
        <taxon>Natronomonadaceae</taxon>
        <taxon>Natronomonas</taxon>
    </lineage>
</organism>
<proteinExistence type="predicted"/>
<gene>
    <name evidence="1" type="ordered locus">NP_1138A</name>
</gene>
<reference evidence="1 2" key="1">
    <citation type="journal article" date="2005" name="Genome Res.">
        <title>Living with two extremes: conclusions from the genome sequence of Natronomonas pharaonis.</title>
        <authorList>
            <person name="Falb M."/>
            <person name="Pfeiffer F."/>
            <person name="Palm P."/>
            <person name="Rodewald K."/>
            <person name="Hickmann V."/>
            <person name="Tittor J."/>
            <person name="Oesterhelt D."/>
        </authorList>
    </citation>
    <scope>NUCLEOTIDE SEQUENCE [LARGE SCALE GENOMIC DNA]</scope>
    <source>
        <strain evidence="2">ATCC 35678 / DSM 2160 / CIP 103997 / JCM 8858 / NBRC 14720 / NCIMB 2260 / Gabara</strain>
    </source>
</reference>
<dbReference type="AlphaFoldDB" id="A0A1U7EUK3"/>
<dbReference type="EMBL" id="CR936257">
    <property type="protein sequence ID" value="CAI48660.1"/>
    <property type="molecule type" value="Genomic_DNA"/>
</dbReference>
<dbReference type="STRING" id="348780.NP_1138A"/>